<keyword evidence="1" id="KW-0812">Transmembrane</keyword>
<comment type="caution">
    <text evidence="3">The sequence shown here is derived from an EMBL/GenBank/DDBJ whole genome shotgun (WGS) entry which is preliminary data.</text>
</comment>
<keyword evidence="1" id="KW-0472">Membrane</keyword>
<reference evidence="3" key="1">
    <citation type="submission" date="2021-03" db="EMBL/GenBank/DDBJ databases">
        <authorList>
            <person name="Tagirdzhanova G."/>
        </authorList>
    </citation>
    <scope>NUCLEOTIDE SEQUENCE</scope>
</reference>
<feature type="transmembrane region" description="Helical" evidence="1">
    <location>
        <begin position="114"/>
        <end position="134"/>
    </location>
</feature>
<dbReference type="Proteomes" id="UP000664534">
    <property type="component" value="Unassembled WGS sequence"/>
</dbReference>
<feature type="transmembrane region" description="Helical" evidence="1">
    <location>
        <begin position="12"/>
        <end position="30"/>
    </location>
</feature>
<evidence type="ECO:0000256" key="1">
    <source>
        <dbReference type="SAM" id="Phobius"/>
    </source>
</evidence>
<feature type="transmembrane region" description="Helical" evidence="1">
    <location>
        <begin position="57"/>
        <end position="77"/>
    </location>
</feature>
<keyword evidence="4" id="KW-1185">Reference proteome</keyword>
<evidence type="ECO:0000313" key="4">
    <source>
        <dbReference type="Proteomes" id="UP000664534"/>
    </source>
</evidence>
<evidence type="ECO:0000313" key="3">
    <source>
        <dbReference type="EMBL" id="CAF9909159.1"/>
    </source>
</evidence>
<feature type="transmembrane region" description="Helical" evidence="1">
    <location>
        <begin position="84"/>
        <end position="102"/>
    </location>
</feature>
<dbReference type="InterPro" id="IPR056121">
    <property type="entry name" value="DUF7704"/>
</dbReference>
<feature type="domain" description="DUF7704" evidence="2">
    <location>
        <begin position="2"/>
        <end position="139"/>
    </location>
</feature>
<dbReference type="PANTHER" id="PTHR37019:SF2">
    <property type="entry name" value="EXPERA DOMAIN-CONTAINING PROTEIN"/>
    <property type="match status" value="1"/>
</dbReference>
<dbReference type="PANTHER" id="PTHR37019">
    <property type="entry name" value="CHROMOSOME 1, WHOLE GENOME SHOTGUN SEQUENCE"/>
    <property type="match status" value="1"/>
</dbReference>
<gene>
    <name evidence="3" type="ORF">IMSHALPRED_007634</name>
</gene>
<dbReference type="EMBL" id="CAJPDT010000005">
    <property type="protein sequence ID" value="CAF9909159.1"/>
    <property type="molecule type" value="Genomic_DNA"/>
</dbReference>
<evidence type="ECO:0000259" key="2">
    <source>
        <dbReference type="Pfam" id="PF24803"/>
    </source>
</evidence>
<sequence length="153" mass="16471">MASILPPFPRFVFTIFEPIALVAGYLSPMLDTKGFVNSQLPATVLTSISPTATNRLLALQLGNVYGLLAMIGVGVLYATTEAKVVRNFLLACAIADVGHLGYTDFMDVSEWNSLTWGNIGITLGLLVVRVFYLLGAFGQDKVVKSTTKAIKDI</sequence>
<organism evidence="3 4">
    <name type="scientific">Imshaugia aleurites</name>
    <dbReference type="NCBI Taxonomy" id="172621"/>
    <lineage>
        <taxon>Eukaryota</taxon>
        <taxon>Fungi</taxon>
        <taxon>Dikarya</taxon>
        <taxon>Ascomycota</taxon>
        <taxon>Pezizomycotina</taxon>
        <taxon>Lecanoromycetes</taxon>
        <taxon>OSLEUM clade</taxon>
        <taxon>Lecanoromycetidae</taxon>
        <taxon>Lecanorales</taxon>
        <taxon>Lecanorineae</taxon>
        <taxon>Parmeliaceae</taxon>
        <taxon>Imshaugia</taxon>
    </lineage>
</organism>
<dbReference type="Pfam" id="PF24803">
    <property type="entry name" value="DUF7704"/>
    <property type="match status" value="1"/>
</dbReference>
<proteinExistence type="predicted"/>
<accession>A0A8H3ID32</accession>
<dbReference type="OrthoDB" id="2937326at2759"/>
<keyword evidence="1" id="KW-1133">Transmembrane helix</keyword>
<protein>
    <recommendedName>
        <fullName evidence="2">DUF7704 domain-containing protein</fullName>
    </recommendedName>
</protein>
<dbReference type="AlphaFoldDB" id="A0A8H3ID32"/>
<name>A0A8H3ID32_9LECA</name>